<comment type="similarity">
    <text evidence="1">Belongs to the disease resistance NB-LRR family.</text>
</comment>
<dbReference type="InterPro" id="IPR056789">
    <property type="entry name" value="LRR_R13L1-DRL21"/>
</dbReference>
<dbReference type="Gene3D" id="1.10.8.430">
    <property type="entry name" value="Helical domain of apoptotic protease-activating factors"/>
    <property type="match status" value="1"/>
</dbReference>
<dbReference type="InterPro" id="IPR025558">
    <property type="entry name" value="DUF4283"/>
</dbReference>
<evidence type="ECO:0000259" key="11">
    <source>
        <dbReference type="Pfam" id="PF25019"/>
    </source>
</evidence>
<organism evidence="12 13">
    <name type="scientific">Dendrobium thyrsiflorum</name>
    <name type="common">Pinecone-like raceme dendrobium</name>
    <name type="synonym">Orchid</name>
    <dbReference type="NCBI Taxonomy" id="117978"/>
    <lineage>
        <taxon>Eukaryota</taxon>
        <taxon>Viridiplantae</taxon>
        <taxon>Streptophyta</taxon>
        <taxon>Embryophyta</taxon>
        <taxon>Tracheophyta</taxon>
        <taxon>Spermatophyta</taxon>
        <taxon>Magnoliopsida</taxon>
        <taxon>Liliopsida</taxon>
        <taxon>Asparagales</taxon>
        <taxon>Orchidaceae</taxon>
        <taxon>Epidendroideae</taxon>
        <taxon>Malaxideae</taxon>
        <taxon>Dendrobiinae</taxon>
        <taxon>Dendrobium</taxon>
    </lineage>
</organism>
<name>A0ABD0UAM6_DENTH</name>
<feature type="domain" description="Disease resistance protein winged helix" evidence="10">
    <location>
        <begin position="471"/>
        <end position="538"/>
    </location>
</feature>
<accession>A0ABD0UAM6</accession>
<dbReference type="FunFam" id="3.40.50.300:FF:001091">
    <property type="entry name" value="Probable disease resistance protein At1g61300"/>
    <property type="match status" value="1"/>
</dbReference>
<keyword evidence="2" id="KW-0433">Leucine-rich repeat</keyword>
<dbReference type="InterPro" id="IPR058922">
    <property type="entry name" value="WHD_DRP"/>
</dbReference>
<dbReference type="PANTHER" id="PTHR36766">
    <property type="entry name" value="PLANT BROAD-SPECTRUM MILDEW RESISTANCE PROTEIN RPW8"/>
    <property type="match status" value="1"/>
</dbReference>
<dbReference type="Pfam" id="PF14111">
    <property type="entry name" value="DUF4283"/>
    <property type="match status" value="1"/>
</dbReference>
<evidence type="ECO:0000313" key="12">
    <source>
        <dbReference type="EMBL" id="KAL0907386.1"/>
    </source>
</evidence>
<dbReference type="Pfam" id="PF00931">
    <property type="entry name" value="NB-ARC"/>
    <property type="match status" value="1"/>
</dbReference>
<dbReference type="EMBL" id="JANQDX010000017">
    <property type="protein sequence ID" value="KAL0907386.1"/>
    <property type="molecule type" value="Genomic_DNA"/>
</dbReference>
<dbReference type="PANTHER" id="PTHR36766:SF45">
    <property type="entry name" value="NB-ARC DOMAIN-CONTAINING PROTEIN"/>
    <property type="match status" value="1"/>
</dbReference>
<gene>
    <name evidence="12" type="ORF">M5K25_021794</name>
</gene>
<evidence type="ECO:0000256" key="5">
    <source>
        <dbReference type="ARBA" id="ARBA00022821"/>
    </source>
</evidence>
<feature type="domain" description="Disease resistance N-terminal" evidence="9">
    <location>
        <begin position="41"/>
        <end position="116"/>
    </location>
</feature>
<dbReference type="GO" id="GO:0002758">
    <property type="term" value="P:innate immune response-activating signaling pathway"/>
    <property type="evidence" value="ECO:0007669"/>
    <property type="project" value="UniProtKB-ARBA"/>
</dbReference>
<dbReference type="FunFam" id="1.10.10.10:FF:000322">
    <property type="entry name" value="Probable disease resistance protein At1g63360"/>
    <property type="match status" value="1"/>
</dbReference>
<evidence type="ECO:0000259" key="10">
    <source>
        <dbReference type="Pfam" id="PF23559"/>
    </source>
</evidence>
<reference evidence="12 13" key="1">
    <citation type="journal article" date="2024" name="Plant Biotechnol. J.">
        <title>Dendrobium thyrsiflorum genome and its molecular insights into genes involved in important horticultural traits.</title>
        <authorList>
            <person name="Chen B."/>
            <person name="Wang J.Y."/>
            <person name="Zheng P.J."/>
            <person name="Li K.L."/>
            <person name="Liang Y.M."/>
            <person name="Chen X.F."/>
            <person name="Zhang C."/>
            <person name="Zhao X."/>
            <person name="He X."/>
            <person name="Zhang G.Q."/>
            <person name="Liu Z.J."/>
            <person name="Xu Q."/>
        </authorList>
    </citation>
    <scope>NUCLEOTIDE SEQUENCE [LARGE SCALE GENOMIC DNA]</scope>
    <source>
        <strain evidence="12">GZMU011</strain>
    </source>
</reference>
<evidence type="ECO:0000256" key="6">
    <source>
        <dbReference type="ARBA" id="ARBA00022840"/>
    </source>
</evidence>
<dbReference type="InterPro" id="IPR032675">
    <property type="entry name" value="LRR_dom_sf"/>
</dbReference>
<evidence type="ECO:0000313" key="13">
    <source>
        <dbReference type="Proteomes" id="UP001552299"/>
    </source>
</evidence>
<keyword evidence="4" id="KW-0547">Nucleotide-binding</keyword>
<evidence type="ECO:0000256" key="3">
    <source>
        <dbReference type="ARBA" id="ARBA00022737"/>
    </source>
</evidence>
<keyword evidence="13" id="KW-1185">Reference proteome</keyword>
<dbReference type="Pfam" id="PF18052">
    <property type="entry name" value="Rx_N"/>
    <property type="match status" value="1"/>
</dbReference>
<dbReference type="GO" id="GO:0042742">
    <property type="term" value="P:defense response to bacterium"/>
    <property type="evidence" value="ECO:0007669"/>
    <property type="project" value="UniProtKB-ARBA"/>
</dbReference>
<dbReference type="SUPFAM" id="SSF52058">
    <property type="entry name" value="L domain-like"/>
    <property type="match status" value="1"/>
</dbReference>
<proteinExistence type="inferred from homology"/>
<dbReference type="Pfam" id="PF23559">
    <property type="entry name" value="WHD_DRP"/>
    <property type="match status" value="1"/>
</dbReference>
<evidence type="ECO:0000259" key="8">
    <source>
        <dbReference type="Pfam" id="PF14111"/>
    </source>
</evidence>
<feature type="domain" description="R13L1/DRL21-like LRR repeat region" evidence="11">
    <location>
        <begin position="730"/>
        <end position="855"/>
    </location>
</feature>
<evidence type="ECO:0000259" key="7">
    <source>
        <dbReference type="Pfam" id="PF00931"/>
    </source>
</evidence>
<dbReference type="InterPro" id="IPR002182">
    <property type="entry name" value="NB-ARC"/>
</dbReference>
<feature type="domain" description="DUF4283" evidence="8">
    <location>
        <begin position="1267"/>
        <end position="1345"/>
    </location>
</feature>
<evidence type="ECO:0000259" key="9">
    <source>
        <dbReference type="Pfam" id="PF18052"/>
    </source>
</evidence>
<evidence type="ECO:0000256" key="4">
    <source>
        <dbReference type="ARBA" id="ARBA00022741"/>
    </source>
</evidence>
<protein>
    <recommendedName>
        <fullName evidence="14">Disease resistance protein</fullName>
    </recommendedName>
</protein>
<sequence length="1645" mass="187253">MAGTISLIISNLLSSLERLSQYMPTFTSLVASSSSSIAQEDVIAAEVNSIQKRSLEDLSRLSRMLPRIQATLHDAEEREIYDKAIQHWLSELREVAYDADNVLDQYDYQVIKTQLEEMKLAAEAEPSLKSKQVDDDDSYDYQVSLPPSNSIKIPISCDMAMRIIEIIKKFDEIEHDRKALYLREEDAPRRPRFNDVMKRPPSSSLLDESIIFGREDDKKKIIELLMSHSEKENFVIPIVGLGGVGKTTLARLIYNDPVVCQHFITKVWVYVSEEFDVLRITKEIVSSIIKSSIHDNKNNLNDLHCILKEALSEKRFLLVLDDVWNERLDMWEALHAPFSGIGMGKIIVTTRSMSVARIMQTVLPHELGCLDEMKSWLLFQSHAFCDLKPSQQQNFEQIGRGITKKCGGLPLALKAIGQFLRYEVKEQIWKDVLNNSLWELEETQRHILPALRISYNHLPAYLKPCFLYASLFPKNYYFNKVELTQMWIAQGYIQLTQRKRLLEDIAFEFFEDLVRRSFFQYSKYDEAFSLHDMVHDLAHSISRNEIFSSMEFDKLKNNLKDAKHIFIQWRKINQILLHGAIRTLYIDQNIFSMKSFSYLVCLRVLRFHAPNFECSLQFVDLIGSMHQLRYLSIHARLIQMSENSLGSLYKLQVLILKSPHINMLPAFGNFCNLRHLTIHSMYKKLVPKSSSGLGNLLTFDFDSEIYLNEKKSELFASKYNLRRDDRYSSIAWLKHLTNLRGNLQIFGLDNVVNHEDAKSANLQSKPYIESLSLAWKNIKYYGYIRNDEAVLEGLQPHTNLKELTMDGYNCCNFPSWFSNPHFSNLTKIRLRNFNINEECKFLPLSKLPSLTSLAMSRNDEITRMGQKLWCCIVSPDGHENYSTETHVGFHLFEYPTNKILPKWKEQPMVNNGDFSSLKSLVITFCGKLKQISTLPSNLEEFSVLGCKRLKYIALSYGLGHLCRLQKVKIYVCPKLESVINLNNLLGTLKILKLFKCDLLKPDPHEVFYHSFGRVSSEKCFAHVIQCPKMTEWCQKHGFTYQEDSDDDFWKEALMDGRFIHEIKRGYLDDEVVGMSSHQWPGHDDYLEKKDFAHMKLMLHYILCDNIFVLTYTYISRLASPIYKKLPPAPSTPRPSRLGGGFLGVSSAPFGRVSGGVRRLPHRLPRPLLGFLIVLHSGSAFWTGCRSVRCCSALTGWWWRLRLASSASMVGSKLVDVGFLAGNSSSKSFRDALSGNCSSFPDLKISTHRGLPSLWISEAEVLSLALPFEFSLVGKFPSHRPSLEAIRKFFFNLKLNGDFSVTVLNAKNVLIKLADDLDYCWVFAHRSYFINNCYMRLIKWSPLFDVDVESPVVPIWVSFPNLRPHLFSPRILQGLGSIIGRPLKIDQATSVGSRLSVARILVELDVSKQHPDKVWVGPDNLGYVQSVVLENVPPYCLHCKALGHSNADCLVLHPHLASAGIVPESAVKPVVVPLISEVVAVDSTVHDPRGEVLASGSQLDVQVNVDALGPPVTALEGVSVSGDCLNLIVSVLVVGVEGAAPHEEDFVTWPLSEGDDPLSKSFEDPIFTVHISIVSRDVMDAHLSKDSEVIHGDWLHDENSPDDDSFFEDDLASQDNFDLSILQIVGVDGSFKGAKRKKRKSKKKRG</sequence>
<dbReference type="Proteomes" id="UP001552299">
    <property type="component" value="Unassembled WGS sequence"/>
</dbReference>
<dbReference type="Gene3D" id="3.80.10.10">
    <property type="entry name" value="Ribonuclease Inhibitor"/>
    <property type="match status" value="1"/>
</dbReference>
<dbReference type="GO" id="GO:0009626">
    <property type="term" value="P:plant-type hypersensitive response"/>
    <property type="evidence" value="ECO:0007669"/>
    <property type="project" value="UniProtKB-ARBA"/>
</dbReference>
<dbReference type="Pfam" id="PF25019">
    <property type="entry name" value="LRR_R13L1-DRL21"/>
    <property type="match status" value="1"/>
</dbReference>
<dbReference type="GO" id="GO:0005524">
    <property type="term" value="F:ATP binding"/>
    <property type="evidence" value="ECO:0007669"/>
    <property type="project" value="UniProtKB-KW"/>
</dbReference>
<comment type="caution">
    <text evidence="12">The sequence shown here is derived from an EMBL/GenBank/DDBJ whole genome shotgun (WGS) entry which is preliminary data.</text>
</comment>
<dbReference type="InterPro" id="IPR041118">
    <property type="entry name" value="Rx_N"/>
</dbReference>
<dbReference type="Gene3D" id="1.20.5.4130">
    <property type="match status" value="1"/>
</dbReference>
<dbReference type="InterPro" id="IPR027417">
    <property type="entry name" value="P-loop_NTPase"/>
</dbReference>
<evidence type="ECO:0008006" key="14">
    <source>
        <dbReference type="Google" id="ProtNLM"/>
    </source>
</evidence>
<keyword evidence="6" id="KW-0067">ATP-binding</keyword>
<dbReference type="SUPFAM" id="SSF52540">
    <property type="entry name" value="P-loop containing nucleoside triphosphate hydrolases"/>
    <property type="match status" value="1"/>
</dbReference>
<evidence type="ECO:0000256" key="2">
    <source>
        <dbReference type="ARBA" id="ARBA00022614"/>
    </source>
</evidence>
<dbReference type="Gene3D" id="3.40.50.300">
    <property type="entry name" value="P-loop containing nucleotide triphosphate hydrolases"/>
    <property type="match status" value="1"/>
</dbReference>
<dbReference type="PRINTS" id="PR00364">
    <property type="entry name" value="DISEASERSIST"/>
</dbReference>
<dbReference type="InterPro" id="IPR042197">
    <property type="entry name" value="Apaf_helical"/>
</dbReference>
<keyword evidence="3" id="KW-0677">Repeat</keyword>
<feature type="domain" description="NB-ARC" evidence="7">
    <location>
        <begin position="215"/>
        <end position="384"/>
    </location>
</feature>
<keyword evidence="5" id="KW-0611">Plant defense</keyword>
<evidence type="ECO:0000256" key="1">
    <source>
        <dbReference type="ARBA" id="ARBA00008894"/>
    </source>
</evidence>